<evidence type="ECO:0000313" key="3">
    <source>
        <dbReference type="EMBL" id="QJH96046.1"/>
    </source>
</evidence>
<feature type="region of interest" description="Disordered" evidence="1">
    <location>
        <begin position="1"/>
        <end position="21"/>
    </location>
</feature>
<evidence type="ECO:0000256" key="1">
    <source>
        <dbReference type="SAM" id="MobiDB-lite"/>
    </source>
</evidence>
<gene>
    <name evidence="2" type="ORF">TM448A00285_0015</name>
    <name evidence="3" type="ORF">TM448B00616_0008</name>
</gene>
<dbReference type="EMBL" id="MT143998">
    <property type="protein sequence ID" value="QJA45837.1"/>
    <property type="molecule type" value="Genomic_DNA"/>
</dbReference>
<protein>
    <submittedName>
        <fullName evidence="2">Uncharacterized protein</fullName>
    </submittedName>
</protein>
<dbReference type="EMBL" id="MT144638">
    <property type="protein sequence ID" value="QJH96046.1"/>
    <property type="molecule type" value="Genomic_DNA"/>
</dbReference>
<dbReference type="AlphaFoldDB" id="A0A6H1ZEM8"/>
<accession>A0A6H1ZEM8</accession>
<proteinExistence type="predicted"/>
<organism evidence="2">
    <name type="scientific">viral metagenome</name>
    <dbReference type="NCBI Taxonomy" id="1070528"/>
    <lineage>
        <taxon>unclassified sequences</taxon>
        <taxon>metagenomes</taxon>
        <taxon>organismal metagenomes</taxon>
    </lineage>
</organism>
<evidence type="ECO:0000313" key="2">
    <source>
        <dbReference type="EMBL" id="QJA45837.1"/>
    </source>
</evidence>
<name>A0A6H1ZEM8_9ZZZZ</name>
<reference evidence="2" key="1">
    <citation type="submission" date="2020-03" db="EMBL/GenBank/DDBJ databases">
        <title>The deep terrestrial virosphere.</title>
        <authorList>
            <person name="Holmfeldt K."/>
            <person name="Nilsson E."/>
            <person name="Simone D."/>
            <person name="Lopez-Fernandez M."/>
            <person name="Wu X."/>
            <person name="de Brujin I."/>
            <person name="Lundin D."/>
            <person name="Andersson A."/>
            <person name="Bertilsson S."/>
            <person name="Dopson M."/>
        </authorList>
    </citation>
    <scope>NUCLEOTIDE SEQUENCE</scope>
    <source>
        <strain evidence="2">TM448A00285</strain>
        <strain evidence="3">TM448B00616</strain>
    </source>
</reference>
<sequence length="48" mass="5194">MAGFDQRSWGESFTDGDAGGDMVEARGDLFVWAARRSAVVQTKLSVSQ</sequence>